<dbReference type="Pfam" id="PF03824">
    <property type="entry name" value="NicO"/>
    <property type="match status" value="1"/>
</dbReference>
<evidence type="ECO:0000313" key="15">
    <source>
        <dbReference type="Proteomes" id="UP001556098"/>
    </source>
</evidence>
<dbReference type="PANTHER" id="PTHR40659:SF1">
    <property type="entry name" value="NICKEL_COBALT EFFLUX SYSTEM RCNA"/>
    <property type="match status" value="1"/>
</dbReference>
<keyword evidence="10" id="KW-0921">Nickel transport</keyword>
<evidence type="ECO:0000256" key="8">
    <source>
        <dbReference type="ARBA" id="ARBA00022989"/>
    </source>
</evidence>
<keyword evidence="9" id="KW-0406">Ion transport</keyword>
<evidence type="ECO:0000313" key="14">
    <source>
        <dbReference type="EMBL" id="MEW9918116.1"/>
    </source>
</evidence>
<dbReference type="InterPro" id="IPR011541">
    <property type="entry name" value="Ni/Co_transpt_high_affinity"/>
</dbReference>
<evidence type="ECO:0000256" key="9">
    <source>
        <dbReference type="ARBA" id="ARBA00023065"/>
    </source>
</evidence>
<feature type="transmembrane region" description="Helical" evidence="13">
    <location>
        <begin position="229"/>
        <end position="254"/>
    </location>
</feature>
<keyword evidence="11 13" id="KW-0472">Membrane</keyword>
<keyword evidence="15" id="KW-1185">Reference proteome</keyword>
<reference evidence="14 15" key="1">
    <citation type="submission" date="2024-07" db="EMBL/GenBank/DDBJ databases">
        <title>Marimonas sp.nov., isolated from tidal-flat sediment.</title>
        <authorList>
            <person name="Jayan J.N."/>
            <person name="Lee S.S."/>
        </authorList>
    </citation>
    <scope>NUCLEOTIDE SEQUENCE [LARGE SCALE GENOMIC DNA]</scope>
    <source>
        <strain evidence="14 15">MJW-29</strain>
    </source>
</reference>
<comment type="similarity">
    <text evidence="13">Belongs to the NiCoT transporter (TC 2.A.52) family.</text>
</comment>
<dbReference type="EMBL" id="JBFNXX010000001">
    <property type="protein sequence ID" value="MEW9918116.1"/>
    <property type="molecule type" value="Genomic_DNA"/>
</dbReference>
<evidence type="ECO:0000256" key="6">
    <source>
        <dbReference type="ARBA" id="ARBA00022596"/>
    </source>
</evidence>
<keyword evidence="8 13" id="KW-1133">Transmembrane helix</keyword>
<name>A0ABV3RGW4_9RHOB</name>
<keyword evidence="4 13" id="KW-0813">Transport</keyword>
<protein>
    <recommendedName>
        <fullName evidence="13">Nickel/cobalt efflux system</fullName>
    </recommendedName>
</protein>
<evidence type="ECO:0000256" key="5">
    <source>
        <dbReference type="ARBA" id="ARBA00022475"/>
    </source>
</evidence>
<keyword evidence="3" id="KW-0171">Cobalt transport</keyword>
<dbReference type="InterPro" id="IPR051224">
    <property type="entry name" value="NiCoT_RcnA"/>
</dbReference>
<proteinExistence type="inferred from homology"/>
<feature type="transmembrane region" description="Helical" evidence="13">
    <location>
        <begin position="56"/>
        <end position="74"/>
    </location>
</feature>
<organism evidence="14 15">
    <name type="scientific">Sulfitobacter sediminis</name>
    <dbReference type="NCBI Taxonomy" id="3234186"/>
    <lineage>
        <taxon>Bacteria</taxon>
        <taxon>Pseudomonadati</taxon>
        <taxon>Pseudomonadota</taxon>
        <taxon>Alphaproteobacteria</taxon>
        <taxon>Rhodobacterales</taxon>
        <taxon>Roseobacteraceae</taxon>
        <taxon>Sulfitobacter</taxon>
    </lineage>
</organism>
<evidence type="ECO:0000256" key="1">
    <source>
        <dbReference type="ARBA" id="ARBA00002510"/>
    </source>
</evidence>
<feature type="transmembrane region" description="Helical" evidence="13">
    <location>
        <begin position="137"/>
        <end position="155"/>
    </location>
</feature>
<evidence type="ECO:0000256" key="7">
    <source>
        <dbReference type="ARBA" id="ARBA00022692"/>
    </source>
</evidence>
<dbReference type="RefSeq" id="WP_367875814.1">
    <property type="nucleotide sequence ID" value="NZ_JBFNXX010000001.1"/>
</dbReference>
<gene>
    <name evidence="14" type="ORF">AB2B41_00740</name>
</gene>
<keyword evidence="7 13" id="KW-0812">Transmembrane</keyword>
<evidence type="ECO:0000256" key="2">
    <source>
        <dbReference type="ARBA" id="ARBA00004651"/>
    </source>
</evidence>
<evidence type="ECO:0000256" key="3">
    <source>
        <dbReference type="ARBA" id="ARBA00022426"/>
    </source>
</evidence>
<keyword evidence="5" id="KW-1003">Cell membrane</keyword>
<keyword evidence="6" id="KW-0533">Nickel</keyword>
<evidence type="ECO:0000256" key="10">
    <source>
        <dbReference type="ARBA" id="ARBA00023112"/>
    </source>
</evidence>
<comment type="function">
    <text evidence="1">Efflux system for nickel and cobalt.</text>
</comment>
<evidence type="ECO:0000256" key="12">
    <source>
        <dbReference type="ARBA" id="ARBA00023285"/>
    </source>
</evidence>
<keyword evidence="12" id="KW-0170">Cobalt</keyword>
<evidence type="ECO:0000256" key="13">
    <source>
        <dbReference type="RuleBase" id="RU362101"/>
    </source>
</evidence>
<evidence type="ECO:0000256" key="11">
    <source>
        <dbReference type="ARBA" id="ARBA00023136"/>
    </source>
</evidence>
<accession>A0ABV3RGW4</accession>
<dbReference type="PANTHER" id="PTHR40659">
    <property type="entry name" value="NICKEL/COBALT EFFLUX SYSTEM RCNA"/>
    <property type="match status" value="1"/>
</dbReference>
<feature type="transmembrane region" description="Helical" evidence="13">
    <location>
        <begin position="275"/>
        <end position="294"/>
    </location>
</feature>
<feature type="transmembrane region" description="Helical" evidence="13">
    <location>
        <begin position="200"/>
        <end position="223"/>
    </location>
</feature>
<comment type="subcellular location">
    <subcellularLocation>
        <location evidence="2 13">Cell membrane</location>
        <topology evidence="2 13">Multi-pass membrane protein</topology>
    </subcellularLocation>
</comment>
<feature type="transmembrane region" description="Helical" evidence="13">
    <location>
        <begin position="95"/>
        <end position="117"/>
    </location>
</feature>
<dbReference type="Proteomes" id="UP001556098">
    <property type="component" value="Unassembled WGS sequence"/>
</dbReference>
<comment type="caution">
    <text evidence="14">The sequence shown here is derived from an EMBL/GenBank/DDBJ whole genome shotgun (WGS) entry which is preliminary data.</text>
</comment>
<sequence>MRYVLSLATLAVLATLGWFWLTGGFDQLSAWAASQQREFQNTIARALRGARAGEAGAVIALLTACFAYGLAHAAGPGHGKVLIGGYGFARRVPMLRLSLIALLASLGQAVTAVALVYLGVLVLNLGRQALVDTTEALMAPVSYGAIALIGLWLVWRGARKLMHKPHDHAHAGHDHVCDTCGHAHGPTLQQVEHAGTLREAVVLIAGIAIRPCTGALFVLIITWQMGIGALGIAGAFAMAIGTALITIFVGLAAGGLRGGVLAGLTGSPQMARAMAGLEILAGGVVVILAGGLLLRAI</sequence>
<evidence type="ECO:0000256" key="4">
    <source>
        <dbReference type="ARBA" id="ARBA00022448"/>
    </source>
</evidence>